<sequence>MRSVRAAPHEVLNPPHPSLTVREGARGPAALWSPAKGKNVGEQEALLRALPYRGFAEVGSWNAFPPSGTSYFGRSRVTWKTVLLRTAAVGAPGRHMCSEPLVALRARSTAVLLRGGDCDCGGTWCCSVRNRRCPLRGCTYFWCKTRKLQGRFRRNFVLGGVVPSGYTYFWCKTREQQGRFIRNCVLGGAIPCGDALTFLNIYTCGIRARRSPL</sequence>
<accession>A0ABY1M1P4</accession>
<evidence type="ECO:0000256" key="1">
    <source>
        <dbReference type="SAM" id="MobiDB-lite"/>
    </source>
</evidence>
<dbReference type="Proteomes" id="UP000192939">
    <property type="component" value="Unassembled WGS sequence"/>
</dbReference>
<comment type="caution">
    <text evidence="2">The sequence shown here is derived from an EMBL/GenBank/DDBJ whole genome shotgun (WGS) entry which is preliminary data.</text>
</comment>
<organism evidence="2 3">
    <name type="scientific">Paenibacillus barengoltzii J12</name>
    <dbReference type="NCBI Taxonomy" id="935846"/>
    <lineage>
        <taxon>Bacteria</taxon>
        <taxon>Bacillati</taxon>
        <taxon>Bacillota</taxon>
        <taxon>Bacilli</taxon>
        <taxon>Bacillales</taxon>
        <taxon>Paenibacillaceae</taxon>
        <taxon>Paenibacillus</taxon>
    </lineage>
</organism>
<protein>
    <submittedName>
        <fullName evidence="2">Uncharacterized protein</fullName>
    </submittedName>
</protein>
<reference evidence="2 3" key="1">
    <citation type="submission" date="2017-04" db="EMBL/GenBank/DDBJ databases">
        <authorList>
            <person name="Varghese N."/>
            <person name="Submissions S."/>
        </authorList>
    </citation>
    <scope>NUCLEOTIDE SEQUENCE [LARGE SCALE GENOMIC DNA]</scope>
    <source>
        <strain evidence="2 3">J12</strain>
    </source>
</reference>
<name>A0ABY1M1P4_9BACL</name>
<evidence type="ECO:0000313" key="3">
    <source>
        <dbReference type="Proteomes" id="UP000192939"/>
    </source>
</evidence>
<keyword evidence="3" id="KW-1185">Reference proteome</keyword>
<proteinExistence type="predicted"/>
<dbReference type="EMBL" id="FXAE01000027">
    <property type="protein sequence ID" value="SMF36604.1"/>
    <property type="molecule type" value="Genomic_DNA"/>
</dbReference>
<gene>
    <name evidence="2" type="ORF">SAMN02744124_02648</name>
</gene>
<feature type="region of interest" description="Disordered" evidence="1">
    <location>
        <begin position="1"/>
        <end position="22"/>
    </location>
</feature>
<evidence type="ECO:0000313" key="2">
    <source>
        <dbReference type="EMBL" id="SMF36604.1"/>
    </source>
</evidence>